<name>A0A8S5LZV4_9CAUD</name>
<evidence type="ECO:0000313" key="2">
    <source>
        <dbReference type="EMBL" id="DAD75508.1"/>
    </source>
</evidence>
<sequence length="33" mass="3787">MLSSAGLKPSERRRRRTQRQMCGTSHELTQGDL</sequence>
<reference evidence="2" key="1">
    <citation type="journal article" date="2021" name="Proc. Natl. Acad. Sci. U.S.A.">
        <title>A Catalog of Tens of Thousands of Viruses from Human Metagenomes Reveals Hidden Associations with Chronic Diseases.</title>
        <authorList>
            <person name="Tisza M.J."/>
            <person name="Buck C.B."/>
        </authorList>
    </citation>
    <scope>NUCLEOTIDE SEQUENCE</scope>
    <source>
        <strain evidence="2">CtuvC1</strain>
    </source>
</reference>
<organism evidence="2">
    <name type="scientific">Siphoviridae sp. ctuvC1</name>
    <dbReference type="NCBI Taxonomy" id="2826507"/>
    <lineage>
        <taxon>Viruses</taxon>
        <taxon>Duplodnaviria</taxon>
        <taxon>Heunggongvirae</taxon>
        <taxon>Uroviricota</taxon>
        <taxon>Caudoviricetes</taxon>
    </lineage>
</organism>
<protein>
    <submittedName>
        <fullName evidence="2">Uncharacterized protein</fullName>
    </submittedName>
</protein>
<feature type="region of interest" description="Disordered" evidence="1">
    <location>
        <begin position="1"/>
        <end position="33"/>
    </location>
</feature>
<feature type="compositionally biased region" description="Polar residues" evidence="1">
    <location>
        <begin position="21"/>
        <end position="33"/>
    </location>
</feature>
<proteinExistence type="predicted"/>
<evidence type="ECO:0000256" key="1">
    <source>
        <dbReference type="SAM" id="MobiDB-lite"/>
    </source>
</evidence>
<accession>A0A8S5LZV4</accession>
<dbReference type="EMBL" id="BK014784">
    <property type="protein sequence ID" value="DAD75508.1"/>
    <property type="molecule type" value="Genomic_DNA"/>
</dbReference>